<keyword evidence="5 6" id="KW-0456">Lyase</keyword>
<comment type="catalytic activity">
    <reaction evidence="1 6">
        <text>(8S)-3',8-cyclo-7,8-dihydroguanosine 5'-triphosphate = cyclic pyranopterin phosphate + diphosphate</text>
        <dbReference type="Rhea" id="RHEA:49580"/>
        <dbReference type="ChEBI" id="CHEBI:33019"/>
        <dbReference type="ChEBI" id="CHEBI:59648"/>
        <dbReference type="ChEBI" id="CHEBI:131766"/>
        <dbReference type="EC" id="4.6.1.17"/>
    </reaction>
</comment>
<proteinExistence type="inferred from homology"/>
<dbReference type="HAMAP" id="MF_01224_B">
    <property type="entry name" value="MoaC_B"/>
    <property type="match status" value="1"/>
</dbReference>
<dbReference type="InterPro" id="IPR036522">
    <property type="entry name" value="MoaC_sf"/>
</dbReference>
<evidence type="ECO:0000256" key="4">
    <source>
        <dbReference type="ARBA" id="ARBA00023150"/>
    </source>
</evidence>
<name>A0A9D1PAW2_9FIRM</name>
<evidence type="ECO:0000256" key="2">
    <source>
        <dbReference type="ARBA" id="ARBA00005046"/>
    </source>
</evidence>
<comment type="function">
    <text evidence="6">Catalyzes the conversion of (8S)-3',8-cyclo-7,8-dihydroguanosine 5'-triphosphate to cyclic pyranopterin monophosphate (cPMP).</text>
</comment>
<feature type="binding site" evidence="6">
    <location>
        <begin position="114"/>
        <end position="115"/>
    </location>
    <ligand>
        <name>substrate</name>
    </ligand>
</feature>
<dbReference type="CDD" id="cd01420">
    <property type="entry name" value="MoaC_PE"/>
    <property type="match status" value="1"/>
</dbReference>
<evidence type="ECO:0000256" key="6">
    <source>
        <dbReference type="HAMAP-Rule" id="MF_01224"/>
    </source>
</evidence>
<comment type="pathway">
    <text evidence="2 6">Cofactor biosynthesis; molybdopterin biosynthesis.</text>
</comment>
<comment type="caution">
    <text evidence="8">The sequence shown here is derived from an EMBL/GenBank/DDBJ whole genome shotgun (WGS) entry which is preliminary data.</text>
</comment>
<gene>
    <name evidence="6 8" type="primary">moaC</name>
    <name evidence="8" type="ORF">H9747_02045</name>
</gene>
<dbReference type="Proteomes" id="UP000886814">
    <property type="component" value="Unassembled WGS sequence"/>
</dbReference>
<dbReference type="NCBIfam" id="TIGR00581">
    <property type="entry name" value="moaC"/>
    <property type="match status" value="1"/>
</dbReference>
<dbReference type="PANTHER" id="PTHR22960">
    <property type="entry name" value="MOLYBDOPTERIN COFACTOR SYNTHESIS PROTEIN A"/>
    <property type="match status" value="1"/>
</dbReference>
<feature type="active site" evidence="6">
    <location>
        <position position="129"/>
    </location>
</feature>
<dbReference type="SUPFAM" id="SSF55040">
    <property type="entry name" value="Molybdenum cofactor biosynthesis protein C, MoaC"/>
    <property type="match status" value="1"/>
</dbReference>
<evidence type="ECO:0000256" key="3">
    <source>
        <dbReference type="ARBA" id="ARBA00012575"/>
    </source>
</evidence>
<evidence type="ECO:0000256" key="5">
    <source>
        <dbReference type="ARBA" id="ARBA00023239"/>
    </source>
</evidence>
<dbReference type="EMBL" id="DXIQ01000010">
    <property type="protein sequence ID" value="HIV37773.1"/>
    <property type="molecule type" value="Genomic_DNA"/>
</dbReference>
<dbReference type="InterPro" id="IPR002820">
    <property type="entry name" value="Mopterin_CF_biosynth-C_dom"/>
</dbReference>
<dbReference type="InterPro" id="IPR047594">
    <property type="entry name" value="MoaC_bact/euk"/>
</dbReference>
<dbReference type="Pfam" id="PF01967">
    <property type="entry name" value="MoaC"/>
    <property type="match status" value="1"/>
</dbReference>
<feature type="domain" description="Molybdopterin cofactor biosynthesis C (MoaC)" evidence="7">
    <location>
        <begin position="16"/>
        <end position="151"/>
    </location>
</feature>
<dbReference type="Gene3D" id="3.30.70.640">
    <property type="entry name" value="Molybdopterin cofactor biosynthesis C (MoaC) domain"/>
    <property type="match status" value="1"/>
</dbReference>
<dbReference type="AlphaFoldDB" id="A0A9D1PAW2"/>
<dbReference type="GO" id="GO:0006777">
    <property type="term" value="P:Mo-molybdopterin cofactor biosynthetic process"/>
    <property type="evidence" value="ECO:0007669"/>
    <property type="project" value="UniProtKB-UniRule"/>
</dbReference>
<evidence type="ECO:0000313" key="9">
    <source>
        <dbReference type="Proteomes" id="UP000886814"/>
    </source>
</evidence>
<reference evidence="8" key="2">
    <citation type="submission" date="2021-04" db="EMBL/GenBank/DDBJ databases">
        <authorList>
            <person name="Gilroy R."/>
        </authorList>
    </citation>
    <scope>NUCLEOTIDE SEQUENCE</scope>
    <source>
        <strain evidence="8">CHK195-9823</strain>
    </source>
</reference>
<keyword evidence="4 6" id="KW-0501">Molybdenum cofactor biosynthesis</keyword>
<reference evidence="8" key="1">
    <citation type="journal article" date="2021" name="PeerJ">
        <title>Extensive microbial diversity within the chicken gut microbiome revealed by metagenomics and culture.</title>
        <authorList>
            <person name="Gilroy R."/>
            <person name="Ravi A."/>
            <person name="Getino M."/>
            <person name="Pursley I."/>
            <person name="Horton D.L."/>
            <person name="Alikhan N.F."/>
            <person name="Baker D."/>
            <person name="Gharbi K."/>
            <person name="Hall N."/>
            <person name="Watson M."/>
            <person name="Adriaenssens E.M."/>
            <person name="Foster-Nyarko E."/>
            <person name="Jarju S."/>
            <person name="Secka A."/>
            <person name="Antonio M."/>
            <person name="Oren A."/>
            <person name="Chaudhuri R.R."/>
            <person name="La Ragione R."/>
            <person name="Hildebrand F."/>
            <person name="Pallen M.J."/>
        </authorList>
    </citation>
    <scope>NUCLEOTIDE SEQUENCE</scope>
    <source>
        <strain evidence="8">CHK195-9823</strain>
    </source>
</reference>
<evidence type="ECO:0000256" key="1">
    <source>
        <dbReference type="ARBA" id="ARBA00001637"/>
    </source>
</evidence>
<comment type="subunit">
    <text evidence="6">Homohexamer; trimer of dimers.</text>
</comment>
<dbReference type="InterPro" id="IPR023045">
    <property type="entry name" value="MoaC"/>
</dbReference>
<feature type="binding site" evidence="6">
    <location>
        <begin position="76"/>
        <end position="78"/>
    </location>
    <ligand>
        <name>substrate</name>
    </ligand>
</feature>
<dbReference type="EC" id="4.6.1.17" evidence="3 6"/>
<dbReference type="InterPro" id="IPR050105">
    <property type="entry name" value="MoCo_biosynth_MoaA/MoaC"/>
</dbReference>
<protein>
    <recommendedName>
        <fullName evidence="3 6">Cyclic pyranopterin monophosphate synthase</fullName>
        <ecNumber evidence="3 6">4.6.1.17</ecNumber>
    </recommendedName>
    <alternativeName>
        <fullName evidence="6">Molybdenum cofactor biosynthesis protein C</fullName>
    </alternativeName>
</protein>
<dbReference type="GO" id="GO:0061799">
    <property type="term" value="F:cyclic pyranopterin monophosphate synthase activity"/>
    <property type="evidence" value="ECO:0007669"/>
    <property type="project" value="UniProtKB-UniRule"/>
</dbReference>
<organism evidence="8 9">
    <name type="scientific">Candidatus Blautia stercorigallinarum</name>
    <dbReference type="NCBI Taxonomy" id="2838501"/>
    <lineage>
        <taxon>Bacteria</taxon>
        <taxon>Bacillati</taxon>
        <taxon>Bacillota</taxon>
        <taxon>Clostridia</taxon>
        <taxon>Lachnospirales</taxon>
        <taxon>Lachnospiraceae</taxon>
        <taxon>Blautia</taxon>
    </lineage>
</organism>
<dbReference type="NCBIfam" id="NF006870">
    <property type="entry name" value="PRK09364.1"/>
    <property type="match status" value="1"/>
</dbReference>
<comment type="similarity">
    <text evidence="6">Belongs to the MoaC family.</text>
</comment>
<sequence length="158" mass="17424">MEQKFTHFDEQGNARMVDVSGKEVTSRTAIAKGSILVSRKIMEAVSQKQVPKGDVLGIARTAGIMGVKQTPHLIPLCHTLLLDKCSVDFKLLPEENRITAYCTVQCQGKTGVEMEALTGVTTALLTIYDMCKAIDKRMEITDIHLVEKMGGKSGYFKF</sequence>
<accession>A0A9D1PAW2</accession>
<evidence type="ECO:0000313" key="8">
    <source>
        <dbReference type="EMBL" id="HIV37773.1"/>
    </source>
</evidence>
<evidence type="ECO:0000259" key="7">
    <source>
        <dbReference type="Pfam" id="PF01967"/>
    </source>
</evidence>